<keyword evidence="1" id="KW-0812">Transmembrane</keyword>
<sequence>MIENDAGSKHKSCFVTVIEPYTQTAKITASQLVPVTVNSVEADAHIVRALKITLNNGRIDYIVQNAGDKDTKYTVDGIFDFCGFFGVFSVLSNGEELIYTNDASFIKNENCTARITGKIADFTKELSDNNYITVTANGNPDVSTFKGRYIYIDEDSDTNACYRIISAKKDGDNYILDIGDVTTVKRYVSAKNPDDGYVYYFDVGCNYYIPLSNVFGDTSLLKDFVKPAFSDITLSNMLSPKAQAGDLVAMLYPVAASAKSAAEIPEYIISLEPEFGDGRMFEIKNNVLYLKETPDGSVDNYTLRFSITHENDNQCEKFIVSLRTMSEYQISSIKYPDFSLEYKPIPQKESDSAKSILPYVAGGIVILLCGIAAAFVIHNKKKHKLQ</sequence>
<evidence type="ECO:0000313" key="2">
    <source>
        <dbReference type="EMBL" id="MPM66616.1"/>
    </source>
</evidence>
<organism evidence="2">
    <name type="scientific">bioreactor metagenome</name>
    <dbReference type="NCBI Taxonomy" id="1076179"/>
    <lineage>
        <taxon>unclassified sequences</taxon>
        <taxon>metagenomes</taxon>
        <taxon>ecological metagenomes</taxon>
    </lineage>
</organism>
<keyword evidence="1" id="KW-0472">Membrane</keyword>
<name>A0A645BMM0_9ZZZZ</name>
<gene>
    <name evidence="2" type="ORF">SDC9_113526</name>
</gene>
<accession>A0A645BMM0</accession>
<dbReference type="AlphaFoldDB" id="A0A645BMM0"/>
<protein>
    <submittedName>
        <fullName evidence="2">Uncharacterized protein</fullName>
    </submittedName>
</protein>
<feature type="transmembrane region" description="Helical" evidence="1">
    <location>
        <begin position="356"/>
        <end position="377"/>
    </location>
</feature>
<keyword evidence="1" id="KW-1133">Transmembrane helix</keyword>
<dbReference type="EMBL" id="VSSQ01021194">
    <property type="protein sequence ID" value="MPM66616.1"/>
    <property type="molecule type" value="Genomic_DNA"/>
</dbReference>
<reference evidence="2" key="1">
    <citation type="submission" date="2019-08" db="EMBL/GenBank/DDBJ databases">
        <authorList>
            <person name="Kucharzyk K."/>
            <person name="Murdoch R.W."/>
            <person name="Higgins S."/>
            <person name="Loffler F."/>
        </authorList>
    </citation>
    <scope>NUCLEOTIDE SEQUENCE</scope>
</reference>
<comment type="caution">
    <text evidence="2">The sequence shown here is derived from an EMBL/GenBank/DDBJ whole genome shotgun (WGS) entry which is preliminary data.</text>
</comment>
<proteinExistence type="predicted"/>
<evidence type="ECO:0000256" key="1">
    <source>
        <dbReference type="SAM" id="Phobius"/>
    </source>
</evidence>